<keyword evidence="2" id="KW-0507">mRNA processing</keyword>
<feature type="domain" description="Symplekin C-terminal" evidence="6">
    <location>
        <begin position="1191"/>
        <end position="1360"/>
    </location>
</feature>
<name>A0A914MCI8_MELIC</name>
<evidence type="ECO:0000259" key="6">
    <source>
        <dbReference type="Pfam" id="PF12295"/>
    </source>
</evidence>
<evidence type="ECO:0000259" key="5">
    <source>
        <dbReference type="Pfam" id="PF11935"/>
    </source>
</evidence>
<feature type="compositionally biased region" description="Basic and acidic residues" evidence="4">
    <location>
        <begin position="1388"/>
        <end position="1405"/>
    </location>
</feature>
<dbReference type="InterPro" id="IPR011989">
    <property type="entry name" value="ARM-like"/>
</dbReference>
<dbReference type="InterPro" id="IPR022075">
    <property type="entry name" value="Symplekin_C"/>
</dbReference>
<reference evidence="8" key="1">
    <citation type="submission" date="2022-11" db="UniProtKB">
        <authorList>
            <consortium name="WormBaseParasite"/>
        </authorList>
    </citation>
    <scope>IDENTIFICATION</scope>
</reference>
<feature type="domain" description="Symplekin/Pta1 N-terminal" evidence="5">
    <location>
        <begin position="105"/>
        <end position="325"/>
    </location>
</feature>
<dbReference type="GO" id="GO:0005847">
    <property type="term" value="C:mRNA cleavage and polyadenylation specificity factor complex"/>
    <property type="evidence" value="ECO:0007669"/>
    <property type="project" value="TreeGrafter"/>
</dbReference>
<dbReference type="WBParaSite" id="Minc3s01276g22383">
    <property type="protein sequence ID" value="Minc3s01276g22383"/>
    <property type="gene ID" value="Minc3s01276g22383"/>
</dbReference>
<evidence type="ECO:0000313" key="8">
    <source>
        <dbReference type="WBParaSite" id="Minc3s01276g22383"/>
    </source>
</evidence>
<dbReference type="InterPro" id="IPR032460">
    <property type="entry name" value="Symplekin/Pta1_N"/>
</dbReference>
<keyword evidence="3" id="KW-0539">Nucleus</keyword>
<feature type="region of interest" description="Disordered" evidence="4">
    <location>
        <begin position="339"/>
        <end position="374"/>
    </location>
</feature>
<dbReference type="SUPFAM" id="SSF48371">
    <property type="entry name" value="ARM repeat"/>
    <property type="match status" value="1"/>
</dbReference>
<dbReference type="Gene3D" id="1.25.10.10">
    <property type="entry name" value="Leucine-rich Repeat Variant"/>
    <property type="match status" value="1"/>
</dbReference>
<proteinExistence type="predicted"/>
<sequence length="1414" mass="160837">MAEGNSLYDEIGSEINEALQMSGKSLDERYMHLARAEEMILRQDNSSVLDNFLDEMVQFIHEKEQKIRCFAINFIEKACKKDPEVFKRAIATLSWALTDQSGGVIIQKKAINTCTQLYPVLLRWASQKRSTDDEAKNCWETFSMLKNKIMQTVDSENEGIKTMAFKFLEMLIICQLPKTEFSETPRTSNQQISLDEIGRDSFISWRQLQSEAIKSFNSLIEHMASTHITSLNLVTAISSTCNIARQRPEKMADVVSALEQLHLNLPPTLGTSQVKSVRKELKMHLLRMMKHPGSFTLHNLHARMKQLLIELGATPSEIQKAMPGPNEIDAALKRRLAAATAARKLQQTESGTDERPSRKKPHSGEKLSDSLQDEDLDLRDTKRLKLGEDEDYDDGTIDLYRQLDDLDSASAATQKAIDITTEFVLERLSISVVSKLVIISLYTLPDEMPPAFASSYTPIDEVGSEAQKRHLARMMAIQMTREGEGPGVEYIKAEKQKQFVEKQSAARSSEVIDKEKSNDETKKVIDEGTTSSLVQTAQDRTDQVRLKFDARLDFLGRTVPPTLMRMQENHEPCEEPPTTQKTRIQNWTLFNATRELFHKESEQLQLDIFQRILGNEKRAVQGGAGLAQQKLLIRLCTRFRSALTSELEATLLNYVIEEQKTRVDLALLHLAELYAQLMGQLDDPDSASAATQKAIDITTEFVLERLSISVLVIISLYTLPDEMPPAFASSYTPIDEVGSEAQKRHLARMMAIQMTREGEGPGVEYIKAEKQKQFVEKQSAARSSEVIDKEKSNDETKKVIDEGTTSSLVQTAQPPTTQKTRIQNWTLFNATRELFHKESEQLQLDIFQRILGNEKRAVQGGAGLAQQKLLIRLCTRFRSALTSELEATLLNYVIEEQKTRVDLALLHLAELYAQLMGYSTLVSPKAFNQLTNEEKKQRYDTYLCTLLSTLHERGEHKETLFHRIFLEAPFLTSGSLKILRKACLDKVYGAFAITTLRELILTRARQRQELLRLLIEFSYFERVDIREHCVKTIKELYQLDFLRSDVRGFLVEMSELLVAPTSPRVIWHANGRLARELEEIIDEMPWDESLIRAGLFLFLSLLPQEPSLLKQLASVYARAGTEIKRVTFRSIEQAIKAIGMHSEDLLDMIENCQPDAETLVARIVHLLTERNAPTPALVDRVRKLHQARNTDVRSLIPILNSLKKEELIELIPSFVLSAKNSNSVPVFFKKLLFGRHTDTNQAVLSPFELLLELHRLKANRKEQGFLMQNLDILLVDTAREFSLGKDVLAIAIETLINDKVFPVILFYTIQKVNEAQPTLNGFLTGLLEKIAQRKPWTEIEGDDTARETIWHKFEICSKALGSNVHTRFPHLTLQPESNVDIPTAVFDKSESTEEKEKPMEEDKPLINEQIIMEN</sequence>
<evidence type="ECO:0000256" key="3">
    <source>
        <dbReference type="ARBA" id="ARBA00023242"/>
    </source>
</evidence>
<dbReference type="PANTHER" id="PTHR15245">
    <property type="entry name" value="SYMPLEKIN-RELATED"/>
    <property type="match status" value="1"/>
</dbReference>
<dbReference type="PANTHER" id="PTHR15245:SF20">
    <property type="entry name" value="SYMPLEKIN"/>
    <property type="match status" value="1"/>
</dbReference>
<evidence type="ECO:0000256" key="1">
    <source>
        <dbReference type="ARBA" id="ARBA00004123"/>
    </source>
</evidence>
<feature type="region of interest" description="Disordered" evidence="4">
    <location>
        <begin position="1388"/>
        <end position="1414"/>
    </location>
</feature>
<dbReference type="InterPro" id="IPR016024">
    <property type="entry name" value="ARM-type_fold"/>
</dbReference>
<accession>A0A914MCI8</accession>
<evidence type="ECO:0000256" key="4">
    <source>
        <dbReference type="SAM" id="MobiDB-lite"/>
    </source>
</evidence>
<evidence type="ECO:0000256" key="2">
    <source>
        <dbReference type="ARBA" id="ARBA00022664"/>
    </source>
</evidence>
<dbReference type="Pfam" id="PF11935">
    <property type="entry name" value="SYMPK_PTA1_N"/>
    <property type="match status" value="1"/>
</dbReference>
<dbReference type="Pfam" id="PF12295">
    <property type="entry name" value="Symplekin_C"/>
    <property type="match status" value="1"/>
</dbReference>
<dbReference type="GO" id="GO:0006397">
    <property type="term" value="P:mRNA processing"/>
    <property type="evidence" value="ECO:0007669"/>
    <property type="project" value="UniProtKB-KW"/>
</dbReference>
<comment type="subcellular location">
    <subcellularLocation>
        <location evidence="1">Nucleus</location>
    </subcellularLocation>
</comment>
<protein>
    <submittedName>
        <fullName evidence="8">Symplekin</fullName>
    </submittedName>
</protein>
<dbReference type="InterPro" id="IPR021850">
    <property type="entry name" value="Symplekin/Pta1"/>
</dbReference>
<dbReference type="Proteomes" id="UP000887563">
    <property type="component" value="Unplaced"/>
</dbReference>
<organism evidence="7 8">
    <name type="scientific">Meloidogyne incognita</name>
    <name type="common">Southern root-knot nematode worm</name>
    <name type="synonym">Oxyuris incognita</name>
    <dbReference type="NCBI Taxonomy" id="6306"/>
    <lineage>
        <taxon>Eukaryota</taxon>
        <taxon>Metazoa</taxon>
        <taxon>Ecdysozoa</taxon>
        <taxon>Nematoda</taxon>
        <taxon>Chromadorea</taxon>
        <taxon>Rhabditida</taxon>
        <taxon>Tylenchina</taxon>
        <taxon>Tylenchomorpha</taxon>
        <taxon>Tylenchoidea</taxon>
        <taxon>Meloidogynidae</taxon>
        <taxon>Meloidogyninae</taxon>
        <taxon>Meloidogyne</taxon>
        <taxon>Meloidogyne incognita group</taxon>
    </lineage>
</organism>
<evidence type="ECO:0000313" key="7">
    <source>
        <dbReference type="Proteomes" id="UP000887563"/>
    </source>
</evidence>
<feature type="compositionally biased region" description="Basic and acidic residues" evidence="4">
    <location>
        <begin position="352"/>
        <end position="368"/>
    </location>
</feature>
<feature type="compositionally biased region" description="Low complexity" evidence="4">
    <location>
        <begin position="339"/>
        <end position="348"/>
    </location>
</feature>
<keyword evidence="7" id="KW-1185">Reference proteome</keyword>